<keyword evidence="9" id="KW-1185">Reference proteome</keyword>
<accession>A0A8T1P3F9</accession>
<evidence type="ECO:0000313" key="8">
    <source>
        <dbReference type="EMBL" id="KAG6688009.1"/>
    </source>
</evidence>
<dbReference type="FunFam" id="1.10.10.10:FF:000322">
    <property type="entry name" value="Probable disease resistance protein At1g63360"/>
    <property type="match status" value="1"/>
</dbReference>
<feature type="domain" description="Disease resistance protein winged helix" evidence="5">
    <location>
        <begin position="441"/>
        <end position="508"/>
    </location>
</feature>
<dbReference type="EMBL" id="CM031835">
    <property type="protein sequence ID" value="KAG6688009.1"/>
    <property type="molecule type" value="Genomic_DNA"/>
</dbReference>
<evidence type="ECO:0000259" key="6">
    <source>
        <dbReference type="Pfam" id="PF23598"/>
    </source>
</evidence>
<evidence type="ECO:0000259" key="4">
    <source>
        <dbReference type="Pfam" id="PF00931"/>
    </source>
</evidence>
<keyword evidence="1" id="KW-0677">Repeat</keyword>
<dbReference type="InterPro" id="IPR002182">
    <property type="entry name" value="NB-ARC"/>
</dbReference>
<keyword evidence="3" id="KW-0175">Coiled coil</keyword>
<evidence type="ECO:0000256" key="2">
    <source>
        <dbReference type="ARBA" id="ARBA00022821"/>
    </source>
</evidence>
<evidence type="ECO:0000256" key="1">
    <source>
        <dbReference type="ARBA" id="ARBA00022737"/>
    </source>
</evidence>
<proteinExistence type="predicted"/>
<organism evidence="7 9">
    <name type="scientific">Carya illinoinensis</name>
    <name type="common">Pecan</name>
    <dbReference type="NCBI Taxonomy" id="32201"/>
    <lineage>
        <taxon>Eukaryota</taxon>
        <taxon>Viridiplantae</taxon>
        <taxon>Streptophyta</taxon>
        <taxon>Embryophyta</taxon>
        <taxon>Tracheophyta</taxon>
        <taxon>Spermatophyta</taxon>
        <taxon>Magnoliopsida</taxon>
        <taxon>eudicotyledons</taxon>
        <taxon>Gunneridae</taxon>
        <taxon>Pentapetalae</taxon>
        <taxon>rosids</taxon>
        <taxon>fabids</taxon>
        <taxon>Fagales</taxon>
        <taxon>Juglandaceae</taxon>
        <taxon>Carya</taxon>
    </lineage>
</organism>
<dbReference type="InterPro" id="IPR055414">
    <property type="entry name" value="LRR_R13L4/SHOC2-like"/>
</dbReference>
<reference evidence="7" key="1">
    <citation type="submission" date="2020-12" db="EMBL/GenBank/DDBJ databases">
        <title>WGS assembly of Carya illinoinensis cv. Pawnee.</title>
        <authorList>
            <person name="Platts A."/>
            <person name="Shu S."/>
            <person name="Wright S."/>
            <person name="Barry K."/>
            <person name="Edger P."/>
            <person name="Pires J.C."/>
            <person name="Schmutz J."/>
        </authorList>
    </citation>
    <scope>NUCLEOTIDE SEQUENCE</scope>
    <source>
        <tissue evidence="7">Leaf</tissue>
    </source>
</reference>
<name>A0A8T1P3F9_CARIL</name>
<sequence>MKVSAVVFIDGLVSLTLQKPSEISQNKIYSMEVLASIVAEAVVAIGRPLFGSVYSMIKSTVKFRSYLDFLEKKKKSLMDLRENVKTEMESAEREGKVLSTQVIEWLNEVEKLLIEVNQFQEVKLSRHSVNSRKRYRISREVEGQLKRIEWLLKSGSSHIGVVAVNYSVPRAVEHIPGPSIQDETTASKTLAKTVTLLSDPEVRRIGIWGMGGIGKTTLVRNLNNKLNGTSMQPFGIVIWATVSKNLDIKKVQTQIAERLNLEARKGESIERLAGRIYQRLEIEENFLLILDDVWEKIDLDSLGIPLPEVHTGCKIMLTSRSRDVCRDMMTDEDVKVDVLNDEEGLQLFIRNAGKVVSLENIRPFAEAIARECCGLPLAIITMGTAMRGKTMVKLWKHALNELQRSVPCTGGVEDRLFKPLKWSYDSLEGKNIKPCFLYCSLFPEDFSIEIGELVRYWLAEGLIDEHENSEYSVNRGIALIENLKDSCLLEDGAREGTVKMHDVVRDVAIWIASSAEDGHKSLVRSGIGLNRISAIELSNSLKRVSFMNNKITRLPDCVIECAEASTLLLQGNLPLDRIPERFLQGFEALRVLNISGSRIQSLPLSLLQLGDLRALLLRDCFYLEELPPLEGLSRLQVLDLTATRIRELPRGMENLCNLRQLNLSRTHYLETIQAGIISRLSFLEILDMTLSGYHLSVKEAVEKELTCFEELGCLERLRILSIRLKRIPYLSSEDLSWINRLRRYQFFIGPTANSLPTRHDKRRVTISSLNLSEGGGIDRLLSNASSLVLSHCWGLNEMLEDLVITCAGCFASLKSLTIAGSNSSLRPAGGCAAHFDLLPNLEELHLQDLTYLESISELVGYLGLRFTKINRSDSMFPNEISSLLWLLHLRPAKPRSSQSKLL</sequence>
<feature type="domain" description="Disease resistance R13L4/SHOC-2-like LRR" evidence="6">
    <location>
        <begin position="583"/>
        <end position="727"/>
    </location>
</feature>
<keyword evidence="2" id="KW-0611">Plant defense</keyword>
<reference evidence="8" key="2">
    <citation type="submission" date="2021-01" db="EMBL/GenBank/DDBJ databases">
        <authorList>
            <person name="Lovell J.T."/>
            <person name="Bentley N."/>
            <person name="Bhattarai G."/>
            <person name="Jenkins J.W."/>
            <person name="Sreedasyam A."/>
            <person name="Alarcon Y."/>
            <person name="Bock C."/>
            <person name="Boston L."/>
            <person name="Carlson J."/>
            <person name="Cervantes K."/>
            <person name="Clermont K."/>
            <person name="Krom N."/>
            <person name="Kubenka K."/>
            <person name="Mamidi S."/>
            <person name="Mattison C."/>
            <person name="Monteros M."/>
            <person name="Pisani C."/>
            <person name="Plott C."/>
            <person name="Rajasekar S."/>
            <person name="Rhein H.S."/>
            <person name="Rohla C."/>
            <person name="Song M."/>
            <person name="Hilaire R.S."/>
            <person name="Shu S."/>
            <person name="Wells L."/>
            <person name="Wang X."/>
            <person name="Webber J."/>
            <person name="Heerema R.J."/>
            <person name="Klein P."/>
            <person name="Conner P."/>
            <person name="Grauke L."/>
            <person name="Grimwood J."/>
            <person name="Schmutz J."/>
            <person name="Randall J.J."/>
        </authorList>
    </citation>
    <scope>NUCLEOTIDE SEQUENCE</scope>
    <source>
        <tissue evidence="8">Leaf</tissue>
    </source>
</reference>
<dbReference type="Proteomes" id="UP000811609">
    <property type="component" value="Chromosome 11"/>
</dbReference>
<protein>
    <recommendedName>
        <fullName evidence="10">AAA+ ATPase domain-containing protein</fullName>
    </recommendedName>
</protein>
<evidence type="ECO:0000313" key="9">
    <source>
        <dbReference type="Proteomes" id="UP000811609"/>
    </source>
</evidence>
<dbReference type="EMBL" id="CM031819">
    <property type="protein sequence ID" value="KAG6636324.1"/>
    <property type="molecule type" value="Genomic_DNA"/>
</dbReference>
<dbReference type="AlphaFoldDB" id="A0A8T1P3F9"/>
<gene>
    <name evidence="7" type="ORF">CIPAW_11G103500</name>
    <name evidence="8" type="ORF">I3842_11G103300</name>
</gene>
<dbReference type="GO" id="GO:0006952">
    <property type="term" value="P:defense response"/>
    <property type="evidence" value="ECO:0007669"/>
    <property type="project" value="UniProtKB-KW"/>
</dbReference>
<dbReference type="InterPro" id="IPR058922">
    <property type="entry name" value="WHD_DRP"/>
</dbReference>
<evidence type="ECO:0000259" key="5">
    <source>
        <dbReference type="Pfam" id="PF23559"/>
    </source>
</evidence>
<feature type="coiled-coil region" evidence="3">
    <location>
        <begin position="67"/>
        <end position="101"/>
    </location>
</feature>
<dbReference type="InterPro" id="IPR050905">
    <property type="entry name" value="Plant_NBS-LRR"/>
</dbReference>
<comment type="caution">
    <text evidence="7">The sequence shown here is derived from an EMBL/GenBank/DDBJ whole genome shotgun (WGS) entry which is preliminary data.</text>
</comment>
<dbReference type="PANTHER" id="PTHR33463">
    <property type="entry name" value="NB-ARC DOMAIN-CONTAINING PROTEIN-RELATED"/>
    <property type="match status" value="1"/>
</dbReference>
<feature type="domain" description="NB-ARC" evidence="4">
    <location>
        <begin position="195"/>
        <end position="352"/>
    </location>
</feature>
<dbReference type="Pfam" id="PF23559">
    <property type="entry name" value="WHD_DRP"/>
    <property type="match status" value="1"/>
</dbReference>
<evidence type="ECO:0008006" key="10">
    <source>
        <dbReference type="Google" id="ProtNLM"/>
    </source>
</evidence>
<evidence type="ECO:0000256" key="3">
    <source>
        <dbReference type="SAM" id="Coils"/>
    </source>
</evidence>
<dbReference type="Pfam" id="PF00931">
    <property type="entry name" value="NB-ARC"/>
    <property type="match status" value="1"/>
</dbReference>
<dbReference type="Proteomes" id="UP000811246">
    <property type="component" value="Chromosome 11"/>
</dbReference>
<dbReference type="PANTHER" id="PTHR33463:SF202">
    <property type="entry name" value="NB-ARC DOMAIN-CONTAINING PROTEIN"/>
    <property type="match status" value="1"/>
</dbReference>
<evidence type="ECO:0000313" key="7">
    <source>
        <dbReference type="EMBL" id="KAG6636324.1"/>
    </source>
</evidence>
<dbReference type="FunFam" id="3.40.50.300:FF:001091">
    <property type="entry name" value="Probable disease resistance protein At1g61300"/>
    <property type="match status" value="1"/>
</dbReference>
<dbReference type="Pfam" id="PF23598">
    <property type="entry name" value="LRR_14"/>
    <property type="match status" value="1"/>
</dbReference>
<dbReference type="GO" id="GO:0043531">
    <property type="term" value="F:ADP binding"/>
    <property type="evidence" value="ECO:0007669"/>
    <property type="project" value="InterPro"/>
</dbReference>